<comment type="caution">
    <text evidence="1">The sequence shown here is derived from an EMBL/GenBank/DDBJ whole genome shotgun (WGS) entry which is preliminary data.</text>
</comment>
<evidence type="ECO:0000313" key="2">
    <source>
        <dbReference type="Proteomes" id="UP000255365"/>
    </source>
</evidence>
<organism evidence="1 2">
    <name type="scientific">Pseudomonas jessenii</name>
    <dbReference type="NCBI Taxonomy" id="77298"/>
    <lineage>
        <taxon>Bacteria</taxon>
        <taxon>Pseudomonadati</taxon>
        <taxon>Pseudomonadota</taxon>
        <taxon>Gammaproteobacteria</taxon>
        <taxon>Pseudomonadales</taxon>
        <taxon>Pseudomonadaceae</taxon>
        <taxon>Pseudomonas</taxon>
    </lineage>
</organism>
<name>A0A370S1G2_PSEJE</name>
<protein>
    <submittedName>
        <fullName evidence="1">Uncharacterized protein</fullName>
    </submittedName>
</protein>
<dbReference type="RefSeq" id="WP_115148295.1">
    <property type="nucleotide sequence ID" value="NZ_QRAV01000024.1"/>
</dbReference>
<evidence type="ECO:0000313" key="1">
    <source>
        <dbReference type="EMBL" id="RDL13595.1"/>
    </source>
</evidence>
<dbReference type="AlphaFoldDB" id="A0A370S1G2"/>
<reference evidence="1 2" key="1">
    <citation type="submission" date="2018-07" db="EMBL/GenBank/DDBJ databases">
        <title>Genome sequencing of rice bacterial endophytes.</title>
        <authorList>
            <person name="Venturi V."/>
        </authorList>
    </citation>
    <scope>NUCLEOTIDE SEQUENCE [LARGE SCALE GENOMIC DNA]</scope>
    <source>
        <strain evidence="1 2">E2333</strain>
    </source>
</reference>
<dbReference type="Proteomes" id="UP000255365">
    <property type="component" value="Unassembled WGS sequence"/>
</dbReference>
<sequence>MSKYKLVHLNCGNINQWPHWNLIATIMLPAGTTTTYYPAIPDNADDLTLAELKAYALSEFEKAND</sequence>
<accession>A0A370S1G2</accession>
<dbReference type="EMBL" id="QRAV01000024">
    <property type="protein sequence ID" value="RDL13595.1"/>
    <property type="molecule type" value="Genomic_DNA"/>
</dbReference>
<proteinExistence type="predicted"/>
<gene>
    <name evidence="1" type="ORF">DEU51_12472</name>
</gene>